<dbReference type="PANTHER" id="PTHR44846:SF16">
    <property type="entry name" value="TRANSCRIPTIONAL REGULATOR PHNF-RELATED"/>
    <property type="match status" value="1"/>
</dbReference>
<dbReference type="InterPro" id="IPR036390">
    <property type="entry name" value="WH_DNA-bd_sf"/>
</dbReference>
<keyword evidence="1" id="KW-0805">Transcription regulation</keyword>
<dbReference type="CDD" id="cd07377">
    <property type="entry name" value="WHTH_GntR"/>
    <property type="match status" value="1"/>
</dbReference>
<feature type="domain" description="HTH gntR-type" evidence="4">
    <location>
        <begin position="18"/>
        <end position="86"/>
    </location>
</feature>
<evidence type="ECO:0000313" key="6">
    <source>
        <dbReference type="Proteomes" id="UP000319897"/>
    </source>
</evidence>
<dbReference type="RefSeq" id="WP_140928190.1">
    <property type="nucleotide sequence ID" value="NZ_VFSU01000024.1"/>
</dbReference>
<dbReference type="Gene3D" id="1.10.10.10">
    <property type="entry name" value="Winged helix-like DNA-binding domain superfamily/Winged helix DNA-binding domain"/>
    <property type="match status" value="1"/>
</dbReference>
<dbReference type="OrthoDB" id="9808698at2"/>
<dbReference type="PROSITE" id="PS50949">
    <property type="entry name" value="HTH_GNTR"/>
    <property type="match status" value="1"/>
</dbReference>
<sequence length="243" mass="26554">MPTQRIEGAGIPPLDGEGPLWLQIRRAIAQAILSGEWTAGTRIPAELVLTSHYQTSRMTVNKAIQSLAAEGLVARRPRLGTVVTGRARERPVLEIWDAADAVHRSGGRYGYRLIDCAMVSSEDGLEGAPSIRILCLHLADDQPFQLEERLVSRNSAPTLACAHLHDVSPGQWLLANVPWTRAGHSLTARGATPLVAQHLALAEGAACLVVERRTWNGDAPVTFGRFWYPGDDDSQTARFRPSW</sequence>
<reference evidence="5 6" key="1">
    <citation type="submission" date="2019-06" db="EMBL/GenBank/DDBJ databases">
        <authorList>
            <person name="Lee I."/>
            <person name="Jang G.I."/>
            <person name="Hwang C.Y."/>
        </authorList>
    </citation>
    <scope>NUCLEOTIDE SEQUENCE [LARGE SCALE GENOMIC DNA]</scope>
    <source>
        <strain evidence="5 6">PAMC 28131</strain>
    </source>
</reference>
<keyword evidence="3" id="KW-0804">Transcription</keyword>
<protein>
    <submittedName>
        <fullName evidence="5">UTRA domain-containing protein</fullName>
    </submittedName>
</protein>
<dbReference type="InterPro" id="IPR028978">
    <property type="entry name" value="Chorismate_lyase_/UTRA_dom_sf"/>
</dbReference>
<dbReference type="SMART" id="SM00345">
    <property type="entry name" value="HTH_GNTR"/>
    <property type="match status" value="1"/>
</dbReference>
<proteinExistence type="predicted"/>
<dbReference type="Gene3D" id="3.40.1410.10">
    <property type="entry name" value="Chorismate lyase-like"/>
    <property type="match status" value="1"/>
</dbReference>
<dbReference type="InterPro" id="IPR050679">
    <property type="entry name" value="Bact_HTH_transcr_reg"/>
</dbReference>
<name>A0A501XKC8_9SPHN</name>
<dbReference type="InterPro" id="IPR000524">
    <property type="entry name" value="Tscrpt_reg_HTH_GntR"/>
</dbReference>
<evidence type="ECO:0000259" key="4">
    <source>
        <dbReference type="PROSITE" id="PS50949"/>
    </source>
</evidence>
<organism evidence="5 6">
    <name type="scientific">Sandaracinobacter neustonicus</name>
    <dbReference type="NCBI Taxonomy" id="1715348"/>
    <lineage>
        <taxon>Bacteria</taxon>
        <taxon>Pseudomonadati</taxon>
        <taxon>Pseudomonadota</taxon>
        <taxon>Alphaproteobacteria</taxon>
        <taxon>Sphingomonadales</taxon>
        <taxon>Sphingosinicellaceae</taxon>
        <taxon>Sandaracinobacter</taxon>
    </lineage>
</organism>
<dbReference type="InterPro" id="IPR011663">
    <property type="entry name" value="UTRA"/>
</dbReference>
<accession>A0A501XKC8</accession>
<evidence type="ECO:0000313" key="5">
    <source>
        <dbReference type="EMBL" id="TPE61132.1"/>
    </source>
</evidence>
<gene>
    <name evidence="5" type="ORF">FJQ54_09565</name>
</gene>
<dbReference type="GO" id="GO:0003700">
    <property type="term" value="F:DNA-binding transcription factor activity"/>
    <property type="evidence" value="ECO:0007669"/>
    <property type="project" value="InterPro"/>
</dbReference>
<dbReference type="SUPFAM" id="SSF64288">
    <property type="entry name" value="Chorismate lyase-like"/>
    <property type="match status" value="1"/>
</dbReference>
<dbReference type="EMBL" id="VFSU01000024">
    <property type="protein sequence ID" value="TPE61132.1"/>
    <property type="molecule type" value="Genomic_DNA"/>
</dbReference>
<dbReference type="PANTHER" id="PTHR44846">
    <property type="entry name" value="MANNOSYL-D-GLYCERATE TRANSPORT/METABOLISM SYSTEM REPRESSOR MNGR-RELATED"/>
    <property type="match status" value="1"/>
</dbReference>
<evidence type="ECO:0000256" key="3">
    <source>
        <dbReference type="ARBA" id="ARBA00023163"/>
    </source>
</evidence>
<dbReference type="SMART" id="SM00866">
    <property type="entry name" value="UTRA"/>
    <property type="match status" value="1"/>
</dbReference>
<dbReference type="GO" id="GO:0003677">
    <property type="term" value="F:DNA binding"/>
    <property type="evidence" value="ECO:0007669"/>
    <property type="project" value="UniProtKB-KW"/>
</dbReference>
<evidence type="ECO:0000256" key="1">
    <source>
        <dbReference type="ARBA" id="ARBA00023015"/>
    </source>
</evidence>
<evidence type="ECO:0000256" key="2">
    <source>
        <dbReference type="ARBA" id="ARBA00023125"/>
    </source>
</evidence>
<keyword evidence="6" id="KW-1185">Reference proteome</keyword>
<dbReference type="Pfam" id="PF00392">
    <property type="entry name" value="GntR"/>
    <property type="match status" value="1"/>
</dbReference>
<dbReference type="Proteomes" id="UP000319897">
    <property type="component" value="Unassembled WGS sequence"/>
</dbReference>
<dbReference type="SUPFAM" id="SSF46785">
    <property type="entry name" value="Winged helix' DNA-binding domain"/>
    <property type="match status" value="1"/>
</dbReference>
<keyword evidence="2" id="KW-0238">DNA-binding</keyword>
<dbReference type="Pfam" id="PF07702">
    <property type="entry name" value="UTRA"/>
    <property type="match status" value="1"/>
</dbReference>
<dbReference type="InterPro" id="IPR036388">
    <property type="entry name" value="WH-like_DNA-bd_sf"/>
</dbReference>
<comment type="caution">
    <text evidence="5">The sequence shown here is derived from an EMBL/GenBank/DDBJ whole genome shotgun (WGS) entry which is preliminary data.</text>
</comment>
<dbReference type="AlphaFoldDB" id="A0A501XKC8"/>
<dbReference type="PRINTS" id="PR00035">
    <property type="entry name" value="HTHGNTR"/>
</dbReference>